<dbReference type="GO" id="GO:0005886">
    <property type="term" value="C:plasma membrane"/>
    <property type="evidence" value="ECO:0007669"/>
    <property type="project" value="UniProtKB-SubCell"/>
</dbReference>
<evidence type="ECO:0000256" key="1">
    <source>
        <dbReference type="ARBA" id="ARBA00004651"/>
    </source>
</evidence>
<proteinExistence type="inferred from homology"/>
<dbReference type="EMBL" id="CP048409">
    <property type="protein sequence ID" value="QIA07185.1"/>
    <property type="molecule type" value="Genomic_DNA"/>
</dbReference>
<dbReference type="Proteomes" id="UP000474630">
    <property type="component" value="Chromosome"/>
</dbReference>
<keyword evidence="2" id="KW-1003">Cell membrane</keyword>
<dbReference type="Pfam" id="PF12704">
    <property type="entry name" value="MacB_PCD"/>
    <property type="match status" value="1"/>
</dbReference>
<evidence type="ECO:0000313" key="10">
    <source>
        <dbReference type="EMBL" id="QIA07185.1"/>
    </source>
</evidence>
<feature type="transmembrane region" description="Helical" evidence="7">
    <location>
        <begin position="337"/>
        <end position="364"/>
    </location>
</feature>
<evidence type="ECO:0000256" key="6">
    <source>
        <dbReference type="ARBA" id="ARBA00038076"/>
    </source>
</evidence>
<comment type="subcellular location">
    <subcellularLocation>
        <location evidence="1">Cell membrane</location>
        <topology evidence="1">Multi-pass membrane protein</topology>
    </subcellularLocation>
</comment>
<dbReference type="RefSeq" id="WP_163345112.1">
    <property type="nucleotide sequence ID" value="NZ_CP048409.1"/>
</dbReference>
<keyword evidence="11" id="KW-1185">Reference proteome</keyword>
<gene>
    <name evidence="10" type="ORF">G0Q07_05355</name>
</gene>
<evidence type="ECO:0000256" key="5">
    <source>
        <dbReference type="ARBA" id="ARBA00023136"/>
    </source>
</evidence>
<dbReference type="InterPro" id="IPR025857">
    <property type="entry name" value="MacB_PCD"/>
</dbReference>
<evidence type="ECO:0000256" key="7">
    <source>
        <dbReference type="SAM" id="Phobius"/>
    </source>
</evidence>
<feature type="domain" description="MacB-like periplasmic core" evidence="9">
    <location>
        <begin position="25"/>
        <end position="257"/>
    </location>
</feature>
<evidence type="ECO:0000256" key="3">
    <source>
        <dbReference type="ARBA" id="ARBA00022692"/>
    </source>
</evidence>
<evidence type="ECO:0000259" key="8">
    <source>
        <dbReference type="Pfam" id="PF02687"/>
    </source>
</evidence>
<sequence length="418" mass="46269">MLLLRLIYESFSFAATSLAANKLRTILSLLGITIGIFAIISVFTVIDSLEGYIRDSLNSMGNNMVYVQKMPWTPPEGETEYPFWKYQSRPVPTLEETEEIVRRAQTVDNAAFLYGFGRKVQYGSTSLDNAIIMASSEGLLDVWNLEIAKGRYFTQSEMRRGTPAAVIGHEIANQLFDGLDPVGRTIKIQGQKFNIIGVYTKMGQNVIGGNSMDRYIHVSVIKSYYMIDVRNRDRGQTICIKAKENIDSEKFMAELEGIMRTIRQLKPMEENDFALNEVSIVANQFDQFFAVFNLAGAIIGGFSILVGGFGIANIMFVSVKERTKIIGVQKSLGAKRYFILLQFIFESIVLSVIGGVIGLILIYIGTIVVNQSTDFTIVLTSGNIINGLMISSIIGFMAGFMPARAAAKLDPVIAINSV</sequence>
<evidence type="ECO:0000259" key="9">
    <source>
        <dbReference type="Pfam" id="PF12704"/>
    </source>
</evidence>
<dbReference type="GO" id="GO:0022857">
    <property type="term" value="F:transmembrane transporter activity"/>
    <property type="evidence" value="ECO:0007669"/>
    <property type="project" value="TreeGrafter"/>
</dbReference>
<feature type="domain" description="ABC3 transporter permease C-terminal" evidence="8">
    <location>
        <begin position="298"/>
        <end position="411"/>
    </location>
</feature>
<organism evidence="10 11">
    <name type="scientific">Draconibacterium halophilum</name>
    <dbReference type="NCBI Taxonomy" id="2706887"/>
    <lineage>
        <taxon>Bacteria</taxon>
        <taxon>Pseudomonadati</taxon>
        <taxon>Bacteroidota</taxon>
        <taxon>Bacteroidia</taxon>
        <taxon>Marinilabiliales</taxon>
        <taxon>Prolixibacteraceae</taxon>
        <taxon>Draconibacterium</taxon>
    </lineage>
</organism>
<protein>
    <submittedName>
        <fullName evidence="10">FtsX-like permease family protein</fullName>
    </submittedName>
</protein>
<keyword evidence="4 7" id="KW-1133">Transmembrane helix</keyword>
<evidence type="ECO:0000256" key="2">
    <source>
        <dbReference type="ARBA" id="ARBA00022475"/>
    </source>
</evidence>
<dbReference type="Pfam" id="PF02687">
    <property type="entry name" value="FtsX"/>
    <property type="match status" value="1"/>
</dbReference>
<dbReference type="InterPro" id="IPR050250">
    <property type="entry name" value="Macrolide_Exporter_MacB"/>
</dbReference>
<accession>A0A6C0RBP1</accession>
<reference evidence="10 11" key="1">
    <citation type="submission" date="2020-02" db="EMBL/GenBank/DDBJ databases">
        <title>Genome sequencing for Draconibacterium sp. strain M1.</title>
        <authorList>
            <person name="Park S.-J."/>
        </authorList>
    </citation>
    <scope>NUCLEOTIDE SEQUENCE [LARGE SCALE GENOMIC DNA]</scope>
    <source>
        <strain evidence="10 11">M1</strain>
    </source>
</reference>
<dbReference type="AlphaFoldDB" id="A0A6C0RBP1"/>
<comment type="similarity">
    <text evidence="6">Belongs to the ABC-4 integral membrane protein family.</text>
</comment>
<keyword evidence="3 7" id="KW-0812">Transmembrane</keyword>
<feature type="transmembrane region" description="Helical" evidence="7">
    <location>
        <begin position="384"/>
        <end position="403"/>
    </location>
</feature>
<dbReference type="PANTHER" id="PTHR30572">
    <property type="entry name" value="MEMBRANE COMPONENT OF TRANSPORTER-RELATED"/>
    <property type="match status" value="1"/>
</dbReference>
<feature type="transmembrane region" description="Helical" evidence="7">
    <location>
        <begin position="288"/>
        <end position="316"/>
    </location>
</feature>
<evidence type="ECO:0000256" key="4">
    <source>
        <dbReference type="ARBA" id="ARBA00022989"/>
    </source>
</evidence>
<evidence type="ECO:0000313" key="11">
    <source>
        <dbReference type="Proteomes" id="UP000474630"/>
    </source>
</evidence>
<keyword evidence="5 7" id="KW-0472">Membrane</keyword>
<dbReference type="KEGG" id="drc:G0Q07_05355"/>
<name>A0A6C0RBP1_9BACT</name>
<dbReference type="PANTHER" id="PTHR30572:SF4">
    <property type="entry name" value="ABC TRANSPORTER PERMEASE YTRF"/>
    <property type="match status" value="1"/>
</dbReference>
<dbReference type="InterPro" id="IPR003838">
    <property type="entry name" value="ABC3_permease_C"/>
</dbReference>
<feature type="transmembrane region" description="Helical" evidence="7">
    <location>
        <begin position="26"/>
        <end position="46"/>
    </location>
</feature>